<name>A0AA35TWF7_GEOBA</name>
<evidence type="ECO:0000256" key="1">
    <source>
        <dbReference type="SAM" id="MobiDB-lite"/>
    </source>
</evidence>
<feature type="non-terminal residue" evidence="2">
    <location>
        <position position="148"/>
    </location>
</feature>
<evidence type="ECO:0000313" key="2">
    <source>
        <dbReference type="EMBL" id="CAI8055738.1"/>
    </source>
</evidence>
<organism evidence="2 3">
    <name type="scientific">Geodia barretti</name>
    <name type="common">Barrett's horny sponge</name>
    <dbReference type="NCBI Taxonomy" id="519541"/>
    <lineage>
        <taxon>Eukaryota</taxon>
        <taxon>Metazoa</taxon>
        <taxon>Porifera</taxon>
        <taxon>Demospongiae</taxon>
        <taxon>Heteroscleromorpha</taxon>
        <taxon>Tetractinellida</taxon>
        <taxon>Astrophorina</taxon>
        <taxon>Geodiidae</taxon>
        <taxon>Geodia</taxon>
    </lineage>
</organism>
<keyword evidence="3" id="KW-1185">Reference proteome</keyword>
<reference evidence="2" key="1">
    <citation type="submission" date="2023-03" db="EMBL/GenBank/DDBJ databases">
        <authorList>
            <person name="Steffen K."/>
            <person name="Cardenas P."/>
        </authorList>
    </citation>
    <scope>NUCLEOTIDE SEQUENCE</scope>
</reference>
<feature type="compositionally biased region" description="Polar residues" evidence="1">
    <location>
        <begin position="1"/>
        <end position="28"/>
    </location>
</feature>
<comment type="caution">
    <text evidence="2">The sequence shown here is derived from an EMBL/GenBank/DDBJ whole genome shotgun (WGS) entry which is preliminary data.</text>
</comment>
<proteinExistence type="predicted"/>
<feature type="compositionally biased region" description="Polar residues" evidence="1">
    <location>
        <begin position="62"/>
        <end position="78"/>
    </location>
</feature>
<protein>
    <submittedName>
        <fullName evidence="2">Uncharacterized protein</fullName>
    </submittedName>
</protein>
<sequence>MMNSSVQTTTVSGNGGSQLSTSPPVSSDQQQQQQTQQLINSGQTQSAGINRGVQIQVLAGNPTHQPAPGSTNLNEGATSVSASSQDILSHLGGIRLAPEHQQQLLLAAQLQQQLRSSNVVLQPTLQGVTLLSTTSIPTVTTATTSSTG</sequence>
<dbReference type="Proteomes" id="UP001174909">
    <property type="component" value="Unassembled WGS sequence"/>
</dbReference>
<gene>
    <name evidence="2" type="ORF">GBAR_LOCUS30398</name>
</gene>
<dbReference type="AlphaFoldDB" id="A0AA35TWF7"/>
<evidence type="ECO:0000313" key="3">
    <source>
        <dbReference type="Proteomes" id="UP001174909"/>
    </source>
</evidence>
<feature type="region of interest" description="Disordered" evidence="1">
    <location>
        <begin position="1"/>
        <end position="78"/>
    </location>
</feature>
<accession>A0AA35TWF7</accession>
<dbReference type="EMBL" id="CASHTH010004300">
    <property type="protein sequence ID" value="CAI8055738.1"/>
    <property type="molecule type" value="Genomic_DNA"/>
</dbReference>
<feature type="compositionally biased region" description="Polar residues" evidence="1">
    <location>
        <begin position="38"/>
        <end position="48"/>
    </location>
</feature>